<evidence type="ECO:0000259" key="1">
    <source>
        <dbReference type="Pfam" id="PF04326"/>
    </source>
</evidence>
<evidence type="ECO:0000313" key="2">
    <source>
        <dbReference type="EMBL" id="TYC84884.1"/>
    </source>
</evidence>
<keyword evidence="2" id="KW-0547">Nucleotide-binding</keyword>
<protein>
    <submittedName>
        <fullName evidence="2">ATP-binding protein</fullName>
    </submittedName>
</protein>
<feature type="domain" description="Schlafen AlbA-2" evidence="1">
    <location>
        <begin position="17"/>
        <end position="145"/>
    </location>
</feature>
<dbReference type="PANTHER" id="PTHR30595">
    <property type="entry name" value="GLPR-RELATED TRANSCRIPTIONAL REPRESSOR"/>
    <property type="match status" value="1"/>
</dbReference>
<dbReference type="Proteomes" id="UP000322619">
    <property type="component" value="Unassembled WGS sequence"/>
</dbReference>
<dbReference type="Gene3D" id="3.30.950.30">
    <property type="entry name" value="Schlafen, AAA domain"/>
    <property type="match status" value="1"/>
</dbReference>
<evidence type="ECO:0000313" key="3">
    <source>
        <dbReference type="Proteomes" id="UP000322619"/>
    </source>
</evidence>
<organism evidence="2 3">
    <name type="scientific">Acetobacterium wieringae</name>
    <dbReference type="NCBI Taxonomy" id="52694"/>
    <lineage>
        <taxon>Bacteria</taxon>
        <taxon>Bacillati</taxon>
        <taxon>Bacillota</taxon>
        <taxon>Clostridia</taxon>
        <taxon>Eubacteriales</taxon>
        <taxon>Eubacteriaceae</taxon>
        <taxon>Acetobacterium</taxon>
    </lineage>
</organism>
<accession>A0A5D0WL90</accession>
<dbReference type="RefSeq" id="WP_187389277.1">
    <property type="nucleotide sequence ID" value="NZ_VSLA01000024.1"/>
</dbReference>
<gene>
    <name evidence="2" type="ORF">FXB42_11190</name>
</gene>
<dbReference type="EMBL" id="VSLA01000024">
    <property type="protein sequence ID" value="TYC84884.1"/>
    <property type="molecule type" value="Genomic_DNA"/>
</dbReference>
<dbReference type="GO" id="GO:0005524">
    <property type="term" value="F:ATP binding"/>
    <property type="evidence" value="ECO:0007669"/>
    <property type="project" value="UniProtKB-KW"/>
</dbReference>
<proteinExistence type="predicted"/>
<dbReference type="InterPro" id="IPR038461">
    <property type="entry name" value="Schlafen_AlbA_2_dom_sf"/>
</dbReference>
<dbReference type="PANTHER" id="PTHR30595:SF6">
    <property type="entry name" value="SCHLAFEN ALBA-2 DOMAIN-CONTAINING PROTEIN"/>
    <property type="match status" value="1"/>
</dbReference>
<dbReference type="Pfam" id="PF04326">
    <property type="entry name" value="SLFN_AlbA_2"/>
    <property type="match status" value="1"/>
</dbReference>
<reference evidence="2 3" key="1">
    <citation type="submission" date="2019-08" db="EMBL/GenBank/DDBJ databases">
        <title>Isolation and enrichment of carboxydotrophic bacteria from anaerobic sludge for the production of bio-based chemicals from syngas.</title>
        <authorList>
            <person name="Antares A.L."/>
            <person name="Moreira J."/>
            <person name="Diender M."/>
            <person name="Parshina S.N."/>
            <person name="Stams A.J.M."/>
            <person name="Alves M."/>
            <person name="Alves J.I."/>
            <person name="Sousa D.Z."/>
        </authorList>
    </citation>
    <scope>NUCLEOTIDE SEQUENCE [LARGE SCALE GENOMIC DNA]</scope>
    <source>
        <strain evidence="2 3">JM</strain>
    </source>
</reference>
<name>A0A5D0WL90_9FIRM</name>
<keyword evidence="2" id="KW-0067">ATP-binding</keyword>
<dbReference type="AlphaFoldDB" id="A0A5D0WL90"/>
<dbReference type="InterPro" id="IPR007421">
    <property type="entry name" value="Schlafen_AlbA_2_dom"/>
</dbReference>
<sequence length="178" mass="20157">MAIPISIEKLMNENIVEYARIEFKENWNPEPILHTICAFANDIDNWGGGYIVVGVKEEKGMPVHPVTGIPPASLDRIQKDLLALCHKIKPLYLPVCEPVVYEGKHLLLIWAPGGYERPYKSFESLSKDKKKVVAYVRRFSNTVKASDADLKELHSICNNVPFDDRVNPRAALKISKCR</sequence>
<comment type="caution">
    <text evidence="2">The sequence shown here is derived from an EMBL/GenBank/DDBJ whole genome shotgun (WGS) entry which is preliminary data.</text>
</comment>